<dbReference type="Proteomes" id="UP000267535">
    <property type="component" value="Unassembled WGS sequence"/>
</dbReference>
<dbReference type="InterPro" id="IPR009875">
    <property type="entry name" value="PilZ_domain"/>
</dbReference>
<gene>
    <name evidence="2" type="ORF">EHS89_02115</name>
</gene>
<dbReference type="OrthoDB" id="8906365at2"/>
<evidence type="ECO:0000313" key="3">
    <source>
        <dbReference type="Proteomes" id="UP000267535"/>
    </source>
</evidence>
<dbReference type="Gene3D" id="2.40.10.220">
    <property type="entry name" value="predicted glycosyltransferase like domains"/>
    <property type="match status" value="1"/>
</dbReference>
<evidence type="ECO:0000313" key="2">
    <source>
        <dbReference type="EMBL" id="RRD01376.1"/>
    </source>
</evidence>
<sequence>MPRHYWRHPIEIPILLQTAGHPLPLTELSREMSDGGLSCISEHYIEPGSVVDISITLTESPISVSGHIIWCQTSRSGYLIGIGFDDPEQAYSARMAEQVCQIESYRLKQHRKGRLLSTEQAAKEWISGHAADFPAMERLQ</sequence>
<comment type="caution">
    <text evidence="2">The sequence shown here is derived from an EMBL/GenBank/DDBJ whole genome shotgun (WGS) entry which is preliminary data.</text>
</comment>
<reference evidence="2 3" key="1">
    <citation type="submission" date="2018-11" db="EMBL/GenBank/DDBJ databases">
        <title>The draft genome sequence of Amphritea balenae JAMM 1525T.</title>
        <authorList>
            <person name="Fang Z."/>
            <person name="Zhang Y."/>
            <person name="Han X."/>
        </authorList>
    </citation>
    <scope>NUCLEOTIDE SEQUENCE [LARGE SCALE GENOMIC DNA]</scope>
    <source>
        <strain evidence="2 3">JAMM 1525</strain>
    </source>
</reference>
<name>A0A3P1SXU7_9GAMM</name>
<keyword evidence="3" id="KW-1185">Reference proteome</keyword>
<dbReference type="RefSeq" id="WP_124924449.1">
    <property type="nucleotide sequence ID" value="NZ_BMOH01000001.1"/>
</dbReference>
<proteinExistence type="predicted"/>
<organism evidence="2 3">
    <name type="scientific">Amphritea balenae</name>
    <dbReference type="NCBI Taxonomy" id="452629"/>
    <lineage>
        <taxon>Bacteria</taxon>
        <taxon>Pseudomonadati</taxon>
        <taxon>Pseudomonadota</taxon>
        <taxon>Gammaproteobacteria</taxon>
        <taxon>Oceanospirillales</taxon>
        <taxon>Oceanospirillaceae</taxon>
        <taxon>Amphritea</taxon>
    </lineage>
</organism>
<dbReference type="EMBL" id="RQXV01000001">
    <property type="protein sequence ID" value="RRD01376.1"/>
    <property type="molecule type" value="Genomic_DNA"/>
</dbReference>
<dbReference type="Pfam" id="PF07238">
    <property type="entry name" value="PilZ"/>
    <property type="match status" value="1"/>
</dbReference>
<feature type="domain" description="PilZ" evidence="1">
    <location>
        <begin position="3"/>
        <end position="91"/>
    </location>
</feature>
<protein>
    <submittedName>
        <fullName evidence="2">PilZ domain-containing protein</fullName>
    </submittedName>
</protein>
<dbReference type="GO" id="GO:0035438">
    <property type="term" value="F:cyclic-di-GMP binding"/>
    <property type="evidence" value="ECO:0007669"/>
    <property type="project" value="InterPro"/>
</dbReference>
<evidence type="ECO:0000259" key="1">
    <source>
        <dbReference type="Pfam" id="PF07238"/>
    </source>
</evidence>
<accession>A0A3P1SXU7</accession>
<dbReference type="AlphaFoldDB" id="A0A3P1SXU7"/>